<evidence type="ECO:0000256" key="2">
    <source>
        <dbReference type="ARBA" id="ARBA00022917"/>
    </source>
</evidence>
<dbReference type="NCBIfam" id="NF005297">
    <property type="entry name" value="PRK06824.1"/>
    <property type="match status" value="1"/>
</dbReference>
<keyword evidence="1" id="KW-0810">Translation regulation</keyword>
<dbReference type="InterPro" id="IPR036877">
    <property type="entry name" value="SUI1_dom_sf"/>
</dbReference>
<dbReference type="Proteomes" id="UP000266302">
    <property type="component" value="Unassembled WGS sequence"/>
</dbReference>
<dbReference type="EMBL" id="QXJC01000001">
    <property type="protein sequence ID" value="RID99373.1"/>
    <property type="molecule type" value="Genomic_DNA"/>
</dbReference>
<feature type="domain" description="SUI1" evidence="3">
    <location>
        <begin position="48"/>
        <end position="114"/>
    </location>
</feature>
<dbReference type="CDD" id="cd11567">
    <property type="entry name" value="YciH_like"/>
    <property type="match status" value="1"/>
</dbReference>
<dbReference type="PROSITE" id="PS50296">
    <property type="entry name" value="SUI1"/>
    <property type="match status" value="1"/>
</dbReference>
<name>A0A398CKB6_9BURK</name>
<evidence type="ECO:0000259" key="3">
    <source>
        <dbReference type="PROSITE" id="PS50296"/>
    </source>
</evidence>
<dbReference type="AlphaFoldDB" id="A0A398CKB6"/>
<evidence type="ECO:0000313" key="5">
    <source>
        <dbReference type="Proteomes" id="UP000266302"/>
    </source>
</evidence>
<dbReference type="RefSeq" id="WP_119107823.1">
    <property type="nucleotide sequence ID" value="NZ_QXJC01000001.1"/>
</dbReference>
<dbReference type="GO" id="GO:0003743">
    <property type="term" value="F:translation initiation factor activity"/>
    <property type="evidence" value="ECO:0007669"/>
    <property type="project" value="UniProtKB-KW"/>
</dbReference>
<evidence type="ECO:0000313" key="4">
    <source>
        <dbReference type="EMBL" id="RID99373.1"/>
    </source>
</evidence>
<dbReference type="Gene3D" id="3.30.780.10">
    <property type="entry name" value="SUI1-like domain"/>
    <property type="match status" value="1"/>
</dbReference>
<sequence length="121" mass="12611">MSRLQRTAGLGGLVYSTEQGRMCPTCRQPVADCLCARSAAPVGDGVARVARDTQGRRGKAVTVVRSVPLAADALAQLARELKAACGVGGTLKAGVIELQGDHVERVLAELSERGLRAKRGT</sequence>
<organism evidence="4 5">
    <name type="scientific">Simplicispira hankyongi</name>
    <dbReference type="NCBI Taxonomy" id="2315688"/>
    <lineage>
        <taxon>Bacteria</taxon>
        <taxon>Pseudomonadati</taxon>
        <taxon>Pseudomonadota</taxon>
        <taxon>Betaproteobacteria</taxon>
        <taxon>Burkholderiales</taxon>
        <taxon>Comamonadaceae</taxon>
        <taxon>Simplicispira</taxon>
    </lineage>
</organism>
<dbReference type="GO" id="GO:0006417">
    <property type="term" value="P:regulation of translation"/>
    <property type="evidence" value="ECO:0007669"/>
    <property type="project" value="UniProtKB-KW"/>
</dbReference>
<dbReference type="Pfam" id="PF01253">
    <property type="entry name" value="SUI1"/>
    <property type="match status" value="1"/>
</dbReference>
<dbReference type="InterPro" id="IPR005872">
    <property type="entry name" value="SUI1_arc_bac"/>
</dbReference>
<protein>
    <submittedName>
        <fullName evidence="4">Translation initiation factor Sui1</fullName>
    </submittedName>
</protein>
<dbReference type="InterPro" id="IPR001950">
    <property type="entry name" value="SUI1"/>
</dbReference>
<keyword evidence="5" id="KW-1185">Reference proteome</keyword>
<proteinExistence type="predicted"/>
<keyword evidence="2" id="KW-0648">Protein biosynthesis</keyword>
<keyword evidence="4" id="KW-0396">Initiation factor</keyword>
<reference evidence="4 5" key="1">
    <citation type="submission" date="2018-09" db="EMBL/GenBank/DDBJ databases">
        <title>Draft genome of Simplicispira sp. NY-02.</title>
        <authorList>
            <person name="Im W.T."/>
        </authorList>
    </citation>
    <scope>NUCLEOTIDE SEQUENCE [LARGE SCALE GENOMIC DNA]</scope>
    <source>
        <strain evidence="4 5">NY-02</strain>
    </source>
</reference>
<dbReference type="PIRSF" id="PIRSF037511">
    <property type="entry name" value="Transl_init_SUI1_pro"/>
    <property type="match status" value="1"/>
</dbReference>
<evidence type="ECO:0000256" key="1">
    <source>
        <dbReference type="ARBA" id="ARBA00022845"/>
    </source>
</evidence>
<dbReference type="SUPFAM" id="SSF55159">
    <property type="entry name" value="eIF1-like"/>
    <property type="match status" value="1"/>
</dbReference>
<comment type="caution">
    <text evidence="4">The sequence shown here is derived from an EMBL/GenBank/DDBJ whole genome shotgun (WGS) entry which is preliminary data.</text>
</comment>
<gene>
    <name evidence="4" type="ORF">D3F03_02810</name>
</gene>
<accession>A0A398CKB6</accession>
<dbReference type="OrthoDB" id="9792915at2"/>